<dbReference type="InterPro" id="IPR023375">
    <property type="entry name" value="ADC_dom_sf"/>
</dbReference>
<evidence type="ECO:0000313" key="2">
    <source>
        <dbReference type="EMBL" id="CAB4906308.1"/>
    </source>
</evidence>
<dbReference type="InterPro" id="IPR010451">
    <property type="entry name" value="Acetoacetate_decarboxylase"/>
</dbReference>
<dbReference type="EMBL" id="CAEZSF010000013">
    <property type="protein sequence ID" value="CAB4530566.1"/>
    <property type="molecule type" value="Genomic_DNA"/>
</dbReference>
<sequence>MNSDNAATTDHWGEIDGVSIDFPMVVEEMRQATLTYTVPLLAAQALIPGDGFEVFEVAPGSAMFLLAVVDYVQNPWGDYNEVNFGLLAYPTGQPERVGAFVYRMPVNQEFTMKAGNQVLGLPKTVEDLSFAYTDDSVVVELSIGGEPTMKLTLPRVQTAEAPASTETVTFSYLNGVPTELPLTIELGAGVISPSLVHMELGTSAAAEELRSLGLPGTPDMAVWGENLCGTFLLPRPV</sequence>
<dbReference type="Pfam" id="PF06314">
    <property type="entry name" value="ADC"/>
    <property type="match status" value="1"/>
</dbReference>
<accession>A0A6J7GI40</accession>
<dbReference type="EMBL" id="CAFBMG010000087">
    <property type="protein sequence ID" value="CAB4906308.1"/>
    <property type="molecule type" value="Genomic_DNA"/>
</dbReference>
<dbReference type="GO" id="GO:0016829">
    <property type="term" value="F:lyase activity"/>
    <property type="evidence" value="ECO:0007669"/>
    <property type="project" value="InterPro"/>
</dbReference>
<name>A0A6J7GI40_9ZZZZ</name>
<evidence type="ECO:0000313" key="1">
    <source>
        <dbReference type="EMBL" id="CAB4530566.1"/>
    </source>
</evidence>
<gene>
    <name evidence="1" type="ORF">UFOPK1358_00273</name>
    <name evidence="2" type="ORF">UFOPK3519_01126</name>
</gene>
<dbReference type="SUPFAM" id="SSF160104">
    <property type="entry name" value="Acetoacetate decarboxylase-like"/>
    <property type="match status" value="1"/>
</dbReference>
<protein>
    <submittedName>
        <fullName evidence="2">Unannotated protein</fullName>
    </submittedName>
</protein>
<dbReference type="AlphaFoldDB" id="A0A6J7GI40"/>
<dbReference type="Gene3D" id="2.40.400.10">
    <property type="entry name" value="Acetoacetate decarboxylase-like"/>
    <property type="match status" value="1"/>
</dbReference>
<organism evidence="2">
    <name type="scientific">freshwater metagenome</name>
    <dbReference type="NCBI Taxonomy" id="449393"/>
    <lineage>
        <taxon>unclassified sequences</taxon>
        <taxon>metagenomes</taxon>
        <taxon>ecological metagenomes</taxon>
    </lineage>
</organism>
<reference evidence="2" key="1">
    <citation type="submission" date="2020-05" db="EMBL/GenBank/DDBJ databases">
        <authorList>
            <person name="Chiriac C."/>
            <person name="Salcher M."/>
            <person name="Ghai R."/>
            <person name="Kavagutti S V."/>
        </authorList>
    </citation>
    <scope>NUCLEOTIDE SEQUENCE</scope>
</reference>
<proteinExistence type="predicted"/>